<dbReference type="Pfam" id="PF18945">
    <property type="entry name" value="VipB_2"/>
    <property type="match status" value="1"/>
</dbReference>
<evidence type="ECO:0000313" key="3">
    <source>
        <dbReference type="EMBL" id="MFA9460263.1"/>
    </source>
</evidence>
<gene>
    <name evidence="3" type="primary">tssC</name>
    <name evidence="3" type="ORF">ACERLL_05425</name>
</gene>
<sequence>MADLFLQQTPWDPLALTFQSLREGGSGRELPFRLLVLGDFGDRRTPAGEREPVAVNPANFEEVLRARGIRLQLTVENCLGGTGEETEALEVPIDGAAGFTPRGLLEGVPQLRAAWEVLAGLAGEDGPATEGEEARKTALREEVLRAAGGDRRVAFAELSGRLERQLDRILHHPEFRTLEANWLGVHFLLGHIHPESNAQVVLLDMDRETLHEDFRGQPELAESVLFDRMYVRELGQYGGVPFGALITTYAFGPGSEDAGLLRSLARVGAACQCPVIGQAGCAVLGAVEAAEVAEIPDLREAHAGAVGRAWRDLAASPEARFLGLGFPEIVLRGRYDYLRDDIPLVAYREGRATADHGPLTGSAAFAFGANLLESFERYRLCSDIAGEPGGAVRGLAPGRDLDWMDTGMATPVQISETRERDLAELGFIPLSASREVPGQVVVHAAPSLAWGARRGRAPGAEGEGMDEQVAAQLPYQFLVCRVGHFLKVIQRDNLGTLKSPVEVQSELNSWLSGYVSDVENPSEGVRARRPFREARVEVADGAGADGRFDMTLRLVPHLKYLSSRFALTLHSSLGPR</sequence>
<reference evidence="3 4" key="1">
    <citation type="submission" date="2024-08" db="EMBL/GenBank/DDBJ databases">
        <title>Whole-genome sequencing of halo(alkali)philic microorganisms from hypersaline lakes.</title>
        <authorList>
            <person name="Sorokin D.Y."/>
            <person name="Merkel A.Y."/>
            <person name="Messina E."/>
            <person name="Yakimov M."/>
        </authorList>
    </citation>
    <scope>NUCLEOTIDE SEQUENCE [LARGE SCALE GENOMIC DNA]</scope>
    <source>
        <strain evidence="3 4">Cl-TMA</strain>
    </source>
</reference>
<dbReference type="Pfam" id="PF05943">
    <property type="entry name" value="VipB"/>
    <property type="match status" value="1"/>
</dbReference>
<comment type="caution">
    <text evidence="3">The sequence shown here is derived from an EMBL/GenBank/DDBJ whole genome shotgun (WGS) entry which is preliminary data.</text>
</comment>
<dbReference type="InterPro" id="IPR010269">
    <property type="entry name" value="T6SS_TssC-like"/>
</dbReference>
<dbReference type="InterPro" id="IPR044032">
    <property type="entry name" value="TssC1_C"/>
</dbReference>
<dbReference type="NCBIfam" id="TIGR03355">
    <property type="entry name" value="VI_chp_2"/>
    <property type="match status" value="1"/>
</dbReference>
<evidence type="ECO:0000313" key="4">
    <source>
        <dbReference type="Proteomes" id="UP001575181"/>
    </source>
</evidence>
<evidence type="ECO:0000259" key="1">
    <source>
        <dbReference type="Pfam" id="PF05943"/>
    </source>
</evidence>
<dbReference type="PANTHER" id="PTHR35565:SF1">
    <property type="entry name" value="TYPE VI SECRETION SYSTEM CONTRACTILE SHEATH LARGE SUBUNIT"/>
    <property type="match status" value="1"/>
</dbReference>
<organism evidence="3 4">
    <name type="scientific">Thiohalorhabdus methylotrophus</name>
    <dbReference type="NCBI Taxonomy" id="3242694"/>
    <lineage>
        <taxon>Bacteria</taxon>
        <taxon>Pseudomonadati</taxon>
        <taxon>Pseudomonadota</taxon>
        <taxon>Gammaproteobacteria</taxon>
        <taxon>Thiohalorhabdales</taxon>
        <taxon>Thiohalorhabdaceae</taxon>
        <taxon>Thiohalorhabdus</taxon>
    </lineage>
</organism>
<dbReference type="PANTHER" id="PTHR35565">
    <property type="entry name" value="CYTOPLASMIC PROTEIN-RELATED"/>
    <property type="match status" value="1"/>
</dbReference>
<name>A0ABV4TSP5_9GAMM</name>
<dbReference type="InterPro" id="IPR044031">
    <property type="entry name" value="TssC1_N"/>
</dbReference>
<feature type="domain" description="TssC1 C-terminal" evidence="2">
    <location>
        <begin position="466"/>
        <end position="573"/>
    </location>
</feature>
<keyword evidence="4" id="KW-1185">Reference proteome</keyword>
<proteinExistence type="predicted"/>
<dbReference type="Proteomes" id="UP001575181">
    <property type="component" value="Unassembled WGS sequence"/>
</dbReference>
<accession>A0ABV4TSP5</accession>
<dbReference type="EMBL" id="JBGUAW010000003">
    <property type="protein sequence ID" value="MFA9460263.1"/>
    <property type="molecule type" value="Genomic_DNA"/>
</dbReference>
<protein>
    <submittedName>
        <fullName evidence="3">Type VI secretion system contractile sheath large subunit</fullName>
    </submittedName>
</protein>
<feature type="domain" description="TssC1 N-terminal" evidence="1">
    <location>
        <begin position="156"/>
        <end position="437"/>
    </location>
</feature>
<dbReference type="RefSeq" id="WP_373655047.1">
    <property type="nucleotide sequence ID" value="NZ_JBGUAW010000003.1"/>
</dbReference>
<dbReference type="Pfam" id="PF05591">
    <property type="entry name" value="T6SS_VipA"/>
    <property type="match status" value="1"/>
</dbReference>
<evidence type="ECO:0000259" key="2">
    <source>
        <dbReference type="Pfam" id="PF18945"/>
    </source>
</evidence>
<dbReference type="InterPro" id="IPR008312">
    <property type="entry name" value="T6SS_TssB1"/>
</dbReference>